<reference evidence="1" key="2">
    <citation type="journal article" date="2015" name="Fish Shellfish Immunol.">
        <title>Early steps in the European eel (Anguilla anguilla)-Vibrio vulnificus interaction in the gills: Role of the RtxA13 toxin.</title>
        <authorList>
            <person name="Callol A."/>
            <person name="Pajuelo D."/>
            <person name="Ebbesson L."/>
            <person name="Teles M."/>
            <person name="MacKenzie S."/>
            <person name="Amaro C."/>
        </authorList>
    </citation>
    <scope>NUCLEOTIDE SEQUENCE</scope>
</reference>
<evidence type="ECO:0000313" key="1">
    <source>
        <dbReference type="EMBL" id="JAH00767.1"/>
    </source>
</evidence>
<reference evidence="1" key="1">
    <citation type="submission" date="2014-11" db="EMBL/GenBank/DDBJ databases">
        <authorList>
            <person name="Amaro Gonzalez C."/>
        </authorList>
    </citation>
    <scope>NUCLEOTIDE SEQUENCE</scope>
</reference>
<proteinExistence type="predicted"/>
<name>A0A0E9P927_ANGAN</name>
<accession>A0A0E9P927</accession>
<protein>
    <submittedName>
        <fullName evidence="1">Uncharacterized protein</fullName>
    </submittedName>
</protein>
<dbReference type="AlphaFoldDB" id="A0A0E9P927"/>
<organism evidence="1">
    <name type="scientific">Anguilla anguilla</name>
    <name type="common">European freshwater eel</name>
    <name type="synonym">Muraena anguilla</name>
    <dbReference type="NCBI Taxonomy" id="7936"/>
    <lineage>
        <taxon>Eukaryota</taxon>
        <taxon>Metazoa</taxon>
        <taxon>Chordata</taxon>
        <taxon>Craniata</taxon>
        <taxon>Vertebrata</taxon>
        <taxon>Euteleostomi</taxon>
        <taxon>Actinopterygii</taxon>
        <taxon>Neopterygii</taxon>
        <taxon>Teleostei</taxon>
        <taxon>Anguilliformes</taxon>
        <taxon>Anguillidae</taxon>
        <taxon>Anguilla</taxon>
    </lineage>
</organism>
<sequence>MHIFYAQSDPSVLPLCFILATNTSETKFRDKQ</sequence>
<dbReference type="EMBL" id="GBXM01107810">
    <property type="protein sequence ID" value="JAH00767.1"/>
    <property type="molecule type" value="Transcribed_RNA"/>
</dbReference>